<dbReference type="STRING" id="5364.A0A5C3MVE9"/>
<dbReference type="Gene3D" id="3.40.50.300">
    <property type="entry name" value="P-loop containing nucleotide triphosphate hydrolases"/>
    <property type="match status" value="1"/>
</dbReference>
<proteinExistence type="predicted"/>
<evidence type="ECO:0000313" key="6">
    <source>
        <dbReference type="EMBL" id="TFK47738.1"/>
    </source>
</evidence>
<keyword evidence="6" id="KW-0378">Hydrolase</keyword>
<accession>A0A5C3MVE9</accession>
<dbReference type="OrthoDB" id="6500128at2759"/>
<dbReference type="GO" id="GO:0005524">
    <property type="term" value="F:ATP binding"/>
    <property type="evidence" value="ECO:0007669"/>
    <property type="project" value="UniProtKB-KW"/>
</dbReference>
<protein>
    <submittedName>
        <fullName evidence="6">P-loop containing nucleoside triphosphate hydrolase protein</fullName>
    </submittedName>
</protein>
<dbReference type="InterPro" id="IPR039421">
    <property type="entry name" value="Type_1_exporter"/>
</dbReference>
<dbReference type="GO" id="GO:0016887">
    <property type="term" value="F:ATP hydrolysis activity"/>
    <property type="evidence" value="ECO:0007669"/>
    <property type="project" value="InterPro"/>
</dbReference>
<evidence type="ECO:0000256" key="1">
    <source>
        <dbReference type="ARBA" id="ARBA00022741"/>
    </source>
</evidence>
<dbReference type="SUPFAM" id="SSF52540">
    <property type="entry name" value="P-loop containing nucleoside triphosphate hydrolases"/>
    <property type="match status" value="1"/>
</dbReference>
<dbReference type="InterPro" id="IPR003593">
    <property type="entry name" value="AAA+_ATPase"/>
</dbReference>
<dbReference type="PROSITE" id="PS50893">
    <property type="entry name" value="ABC_TRANSPORTER_2"/>
    <property type="match status" value="1"/>
</dbReference>
<feature type="domain" description="ABC transporter" evidence="5">
    <location>
        <begin position="439"/>
        <end position="723"/>
    </location>
</feature>
<sequence length="729" mass="81375">MNHDSNEDSLLQESSLSKESERSVPSPHMAEPLANVTTHGGHSGRLKSLTWGIFTIVYETCTPVRWSISSFIKTAQNIRQDSRAVARLFWVVFHLAPVTLLLHLFATVWSAFLPSLALYSYSLLFRIITTGIVRGDPQIWNVKLILLVFVMSSVIRVAVDWLLRDTTALLRSHLRGHFLPSLVTASLSLDLQTLQDPRIASYFPKEYLFEDAAPGWEAIGEGCRLIGIGITFLSHVIVVLSILPKEDELTPGTCSLWFTAYLALQYLRPLDGAAKRPFIFYSDNPIYERLSILYRTAFSPDMRESLASDGGAPFLAREFRKASQALGPGRNDPSQLRYTIPKPWYWAISQQILMELPLVSFLCLELWKFTPASLISIFLVWQGQNSLRCNVHFADACASFRRASLSAVTLFEALNITHNRPITSSYPDAQLSTIEGAKISLRNASFAYPITSYYDACQEEARTVLHDITFDILPGTLTLVVGKNGSGKSTLLKLVSGLFRPQSGDVLIDTLSMSNLNESDLRRSVCHHPQEPRLYPMSLVENLLVGLDHAPERSSILRAAEQAGILDLVERLPNGFDTLMGSVATAYRGVAEAFVDGVSTSDVCPMLNQEYTRHFKVGPVLSQGEKQRLALARTILKLENEDVRLLLVDEPASALDPVAEMDYCTKLKAYSRGRTVIAVTHHFGQLARQADMILCIEDGRIAEKGKHDELMESVGVYQELYDAQRRSEC</sequence>
<evidence type="ECO:0000313" key="7">
    <source>
        <dbReference type="Proteomes" id="UP000305948"/>
    </source>
</evidence>
<evidence type="ECO:0000259" key="5">
    <source>
        <dbReference type="PROSITE" id="PS50893"/>
    </source>
</evidence>
<dbReference type="Proteomes" id="UP000305948">
    <property type="component" value="Unassembled WGS sequence"/>
</dbReference>
<dbReference type="AlphaFoldDB" id="A0A5C3MVE9"/>
<feature type="transmembrane region" description="Helical" evidence="4">
    <location>
        <begin position="144"/>
        <end position="163"/>
    </location>
</feature>
<dbReference type="Pfam" id="PF00005">
    <property type="entry name" value="ABC_tran"/>
    <property type="match status" value="1"/>
</dbReference>
<dbReference type="PROSITE" id="PS00211">
    <property type="entry name" value="ABC_TRANSPORTER_1"/>
    <property type="match status" value="1"/>
</dbReference>
<dbReference type="InterPro" id="IPR017871">
    <property type="entry name" value="ABC_transporter-like_CS"/>
</dbReference>
<gene>
    <name evidence="6" type="ORF">OE88DRAFT_737745</name>
</gene>
<dbReference type="InterPro" id="IPR003439">
    <property type="entry name" value="ABC_transporter-like_ATP-bd"/>
</dbReference>
<evidence type="ECO:0000256" key="2">
    <source>
        <dbReference type="ARBA" id="ARBA00022840"/>
    </source>
</evidence>
<organism evidence="6 7">
    <name type="scientific">Heliocybe sulcata</name>
    <dbReference type="NCBI Taxonomy" id="5364"/>
    <lineage>
        <taxon>Eukaryota</taxon>
        <taxon>Fungi</taxon>
        <taxon>Dikarya</taxon>
        <taxon>Basidiomycota</taxon>
        <taxon>Agaricomycotina</taxon>
        <taxon>Agaricomycetes</taxon>
        <taxon>Gloeophyllales</taxon>
        <taxon>Gloeophyllaceae</taxon>
        <taxon>Heliocybe</taxon>
    </lineage>
</organism>
<keyword evidence="4" id="KW-1133">Transmembrane helix</keyword>
<feature type="region of interest" description="Disordered" evidence="3">
    <location>
        <begin position="1"/>
        <end position="41"/>
    </location>
</feature>
<keyword evidence="4" id="KW-0812">Transmembrane</keyword>
<dbReference type="PANTHER" id="PTHR43394">
    <property type="entry name" value="ATP-DEPENDENT PERMEASE MDL1, MITOCHONDRIAL"/>
    <property type="match status" value="1"/>
</dbReference>
<dbReference type="PANTHER" id="PTHR43394:SF1">
    <property type="entry name" value="ATP-BINDING CASSETTE SUB-FAMILY B MEMBER 10, MITOCHONDRIAL"/>
    <property type="match status" value="1"/>
</dbReference>
<keyword evidence="1" id="KW-0547">Nucleotide-binding</keyword>
<feature type="transmembrane region" description="Helical" evidence="4">
    <location>
        <begin position="88"/>
        <end position="112"/>
    </location>
</feature>
<keyword evidence="7" id="KW-1185">Reference proteome</keyword>
<dbReference type="SMART" id="SM00382">
    <property type="entry name" value="AAA"/>
    <property type="match status" value="1"/>
</dbReference>
<reference evidence="6 7" key="1">
    <citation type="journal article" date="2019" name="Nat. Ecol. Evol.">
        <title>Megaphylogeny resolves global patterns of mushroom evolution.</title>
        <authorList>
            <person name="Varga T."/>
            <person name="Krizsan K."/>
            <person name="Foldi C."/>
            <person name="Dima B."/>
            <person name="Sanchez-Garcia M."/>
            <person name="Sanchez-Ramirez S."/>
            <person name="Szollosi G.J."/>
            <person name="Szarkandi J.G."/>
            <person name="Papp V."/>
            <person name="Albert L."/>
            <person name="Andreopoulos W."/>
            <person name="Angelini C."/>
            <person name="Antonin V."/>
            <person name="Barry K.W."/>
            <person name="Bougher N.L."/>
            <person name="Buchanan P."/>
            <person name="Buyck B."/>
            <person name="Bense V."/>
            <person name="Catcheside P."/>
            <person name="Chovatia M."/>
            <person name="Cooper J."/>
            <person name="Damon W."/>
            <person name="Desjardin D."/>
            <person name="Finy P."/>
            <person name="Geml J."/>
            <person name="Haridas S."/>
            <person name="Hughes K."/>
            <person name="Justo A."/>
            <person name="Karasinski D."/>
            <person name="Kautmanova I."/>
            <person name="Kiss B."/>
            <person name="Kocsube S."/>
            <person name="Kotiranta H."/>
            <person name="LaButti K.M."/>
            <person name="Lechner B.E."/>
            <person name="Liimatainen K."/>
            <person name="Lipzen A."/>
            <person name="Lukacs Z."/>
            <person name="Mihaltcheva S."/>
            <person name="Morgado L.N."/>
            <person name="Niskanen T."/>
            <person name="Noordeloos M.E."/>
            <person name="Ohm R.A."/>
            <person name="Ortiz-Santana B."/>
            <person name="Ovrebo C."/>
            <person name="Racz N."/>
            <person name="Riley R."/>
            <person name="Savchenko A."/>
            <person name="Shiryaev A."/>
            <person name="Soop K."/>
            <person name="Spirin V."/>
            <person name="Szebenyi C."/>
            <person name="Tomsovsky M."/>
            <person name="Tulloss R.E."/>
            <person name="Uehling J."/>
            <person name="Grigoriev I.V."/>
            <person name="Vagvolgyi C."/>
            <person name="Papp T."/>
            <person name="Martin F.M."/>
            <person name="Miettinen O."/>
            <person name="Hibbett D.S."/>
            <person name="Nagy L.G."/>
        </authorList>
    </citation>
    <scope>NUCLEOTIDE SEQUENCE [LARGE SCALE GENOMIC DNA]</scope>
    <source>
        <strain evidence="6 7">OMC1185</strain>
    </source>
</reference>
<keyword evidence="2" id="KW-0067">ATP-binding</keyword>
<dbReference type="EMBL" id="ML213522">
    <property type="protein sequence ID" value="TFK47738.1"/>
    <property type="molecule type" value="Genomic_DNA"/>
</dbReference>
<evidence type="ECO:0000256" key="4">
    <source>
        <dbReference type="SAM" id="Phobius"/>
    </source>
</evidence>
<dbReference type="InterPro" id="IPR027417">
    <property type="entry name" value="P-loop_NTPase"/>
</dbReference>
<name>A0A5C3MVE9_9AGAM</name>
<keyword evidence="4" id="KW-0472">Membrane</keyword>
<evidence type="ECO:0000256" key="3">
    <source>
        <dbReference type="SAM" id="MobiDB-lite"/>
    </source>
</evidence>